<dbReference type="Gene3D" id="3.30.530.20">
    <property type="match status" value="1"/>
</dbReference>
<name>A0A543CWS4_9ACTN</name>
<feature type="domain" description="Activator of Hsp90 ATPase homologue 1/2-like C-terminal" evidence="2">
    <location>
        <begin position="22"/>
        <end position="135"/>
    </location>
</feature>
<evidence type="ECO:0000313" key="3">
    <source>
        <dbReference type="EMBL" id="TQM01555.1"/>
    </source>
</evidence>
<comment type="caution">
    <text evidence="3">The sequence shown here is derived from an EMBL/GenBank/DDBJ whole genome shotgun (WGS) entry which is preliminary data.</text>
</comment>
<evidence type="ECO:0000256" key="1">
    <source>
        <dbReference type="ARBA" id="ARBA00006817"/>
    </source>
</evidence>
<dbReference type="Pfam" id="PF08327">
    <property type="entry name" value="AHSA1"/>
    <property type="match status" value="1"/>
</dbReference>
<evidence type="ECO:0000259" key="2">
    <source>
        <dbReference type="Pfam" id="PF08327"/>
    </source>
</evidence>
<dbReference type="SUPFAM" id="SSF55961">
    <property type="entry name" value="Bet v1-like"/>
    <property type="match status" value="1"/>
</dbReference>
<dbReference type="InterPro" id="IPR023393">
    <property type="entry name" value="START-like_dom_sf"/>
</dbReference>
<gene>
    <name evidence="3" type="ORF">FB559_7316</name>
</gene>
<reference evidence="3 4" key="1">
    <citation type="submission" date="2019-06" db="EMBL/GenBank/DDBJ databases">
        <title>Sequencing the genomes of 1000 actinobacteria strains.</title>
        <authorList>
            <person name="Klenk H.-P."/>
        </authorList>
    </citation>
    <scope>NUCLEOTIDE SEQUENCE [LARGE SCALE GENOMIC DNA]</scope>
    <source>
        <strain evidence="3 4">DSM 102200</strain>
    </source>
</reference>
<dbReference type="InterPro" id="IPR013538">
    <property type="entry name" value="ASHA1/2-like_C"/>
</dbReference>
<protein>
    <submittedName>
        <fullName evidence="3">Uncharacterized protein YndB with AHSA1/START domain</fullName>
    </submittedName>
</protein>
<accession>A0A543CWS4</accession>
<proteinExistence type="inferred from homology"/>
<dbReference type="EMBL" id="VFOZ01000001">
    <property type="protein sequence ID" value="TQM01555.1"/>
    <property type="molecule type" value="Genomic_DNA"/>
</dbReference>
<keyword evidence="4" id="KW-1185">Reference proteome</keyword>
<dbReference type="Proteomes" id="UP000316096">
    <property type="component" value="Unassembled WGS sequence"/>
</dbReference>
<evidence type="ECO:0000313" key="4">
    <source>
        <dbReference type="Proteomes" id="UP000316096"/>
    </source>
</evidence>
<dbReference type="OrthoDB" id="268331at2"/>
<sequence>MSEQETTRADVPDVRRSITVPVSAEQAFRIFTERPAEWLPNGHTFITVPQSVTMEPRAGGRFYERGADGAEVTRGTVLDWAPPGRLVVTWRIGPNWRPVFDDEQASRIEVDFVATGANATEVVVTNTQLYRHGEIAGHIRSALDRPGPGETLQNYAAVVTRHATAG</sequence>
<dbReference type="AlphaFoldDB" id="A0A543CWS4"/>
<comment type="similarity">
    <text evidence="1">Belongs to the AHA1 family.</text>
</comment>
<dbReference type="RefSeq" id="WP_141961377.1">
    <property type="nucleotide sequence ID" value="NZ_VFOZ01000001.1"/>
</dbReference>
<organism evidence="3 4">
    <name type="scientific">Actinoallomurus bryophytorum</name>
    <dbReference type="NCBI Taxonomy" id="1490222"/>
    <lineage>
        <taxon>Bacteria</taxon>
        <taxon>Bacillati</taxon>
        <taxon>Actinomycetota</taxon>
        <taxon>Actinomycetes</taxon>
        <taxon>Streptosporangiales</taxon>
        <taxon>Thermomonosporaceae</taxon>
        <taxon>Actinoallomurus</taxon>
    </lineage>
</organism>